<dbReference type="InterPro" id="IPR036388">
    <property type="entry name" value="WH-like_DNA-bd_sf"/>
</dbReference>
<dbReference type="Gene3D" id="1.10.10.10">
    <property type="entry name" value="Winged helix-like DNA-binding domain superfamily/Winged helix DNA-binding domain"/>
    <property type="match status" value="1"/>
</dbReference>
<dbReference type="Proteomes" id="UP000789901">
    <property type="component" value="Unassembled WGS sequence"/>
</dbReference>
<keyword evidence="2" id="KW-1185">Reference proteome</keyword>
<reference evidence="1 2" key="1">
    <citation type="submission" date="2021-06" db="EMBL/GenBank/DDBJ databases">
        <authorList>
            <person name="Kallberg Y."/>
            <person name="Tangrot J."/>
            <person name="Rosling A."/>
        </authorList>
    </citation>
    <scope>NUCLEOTIDE SEQUENCE [LARGE SCALE GENOMIC DNA]</scope>
    <source>
        <strain evidence="1 2">120-4 pot B 10/14</strain>
    </source>
</reference>
<dbReference type="EMBL" id="CAJVQB010045923">
    <property type="protein sequence ID" value="CAG8832721.1"/>
    <property type="molecule type" value="Genomic_DNA"/>
</dbReference>
<accession>A0ABN7WI01</accession>
<proteinExistence type="predicted"/>
<protein>
    <submittedName>
        <fullName evidence="1">3302_t:CDS:1</fullName>
    </submittedName>
</protein>
<comment type="caution">
    <text evidence="1">The sequence shown here is derived from an EMBL/GenBank/DDBJ whole genome shotgun (WGS) entry which is preliminary data.</text>
</comment>
<sequence length="104" mass="11791">MGIPAAKLYAASDQLLEKQEILPEDPKVPKCGICDNCKRCIINEIIWCNISKDMIQILDMVNKLLEFSNDPTSLVNFGHNDIVNVFMKANNKNPREKLNFLIGK</sequence>
<evidence type="ECO:0000313" key="2">
    <source>
        <dbReference type="Proteomes" id="UP000789901"/>
    </source>
</evidence>
<organism evidence="1 2">
    <name type="scientific">Gigaspora margarita</name>
    <dbReference type="NCBI Taxonomy" id="4874"/>
    <lineage>
        <taxon>Eukaryota</taxon>
        <taxon>Fungi</taxon>
        <taxon>Fungi incertae sedis</taxon>
        <taxon>Mucoromycota</taxon>
        <taxon>Glomeromycotina</taxon>
        <taxon>Glomeromycetes</taxon>
        <taxon>Diversisporales</taxon>
        <taxon>Gigasporaceae</taxon>
        <taxon>Gigaspora</taxon>
    </lineage>
</organism>
<name>A0ABN7WI01_GIGMA</name>
<evidence type="ECO:0000313" key="1">
    <source>
        <dbReference type="EMBL" id="CAG8832721.1"/>
    </source>
</evidence>
<gene>
    <name evidence="1" type="ORF">GMARGA_LOCUS31195</name>
</gene>